<dbReference type="SFLD" id="SFLDF00299">
    <property type="entry name" value="anaerobic_ribonucleoside-triph"/>
    <property type="match status" value="1"/>
</dbReference>
<accession>A0A9D1FNV5</accession>
<keyword evidence="4" id="KW-0411">Iron-sulfur</keyword>
<dbReference type="InterPro" id="IPR012837">
    <property type="entry name" value="NrdG"/>
</dbReference>
<evidence type="ECO:0000256" key="2">
    <source>
        <dbReference type="ARBA" id="ARBA00022723"/>
    </source>
</evidence>
<proteinExistence type="predicted"/>
<keyword evidence="1" id="KW-0949">S-adenosyl-L-methionine</keyword>
<dbReference type="InterPro" id="IPR058240">
    <property type="entry name" value="rSAM_sf"/>
</dbReference>
<dbReference type="SFLD" id="SFLDG01063">
    <property type="entry name" value="activating_enzymes__group_1"/>
    <property type="match status" value="1"/>
</dbReference>
<dbReference type="InterPro" id="IPR013785">
    <property type="entry name" value="Aldolase_TIM"/>
</dbReference>
<gene>
    <name evidence="5" type="ORF">IAB51_07370</name>
</gene>
<reference evidence="5" key="2">
    <citation type="journal article" date="2021" name="PeerJ">
        <title>Extensive microbial diversity within the chicken gut microbiome revealed by metagenomics and culture.</title>
        <authorList>
            <person name="Gilroy R."/>
            <person name="Ravi A."/>
            <person name="Getino M."/>
            <person name="Pursley I."/>
            <person name="Horton D.L."/>
            <person name="Alikhan N.F."/>
            <person name="Baker D."/>
            <person name="Gharbi K."/>
            <person name="Hall N."/>
            <person name="Watson M."/>
            <person name="Adriaenssens E.M."/>
            <person name="Foster-Nyarko E."/>
            <person name="Jarju S."/>
            <person name="Secka A."/>
            <person name="Antonio M."/>
            <person name="Oren A."/>
            <person name="Chaudhuri R.R."/>
            <person name="La Ragione R."/>
            <person name="Hildebrand F."/>
            <person name="Pallen M.J."/>
        </authorList>
    </citation>
    <scope>NUCLEOTIDE SEQUENCE</scope>
    <source>
        <strain evidence="5">CHK199-13235</strain>
    </source>
</reference>
<sequence length="219" mass="23818">MQDDLLRVYHMVNETEVLGPGKLFGLWTQGCPRCCPGCIAPGSHALDGGKLIQADRLAAHIRSLPGISGIVVSGGEPFLQSAPLARLLRQLREGRDFGVAIYTGYWLSELRKMQDPAVREILNGLCDLLIDGPYVEELNDGMSLRGSANQGIHCLTPRWEKEAAELYGKEGRQAEVCVEGDDVFVVGIPQKGAKQLITRALEEQKGPEHCAGGRKGETL</sequence>
<dbReference type="SFLD" id="SFLDG01066">
    <property type="entry name" value="organic_radical-activating_enz"/>
    <property type="match status" value="1"/>
</dbReference>
<dbReference type="GO" id="GO:0051539">
    <property type="term" value="F:4 iron, 4 sulfur cluster binding"/>
    <property type="evidence" value="ECO:0007669"/>
    <property type="project" value="InterPro"/>
</dbReference>
<organism evidence="5 6">
    <name type="scientific">Candidatus Merdivicinus excrementipullorum</name>
    <dbReference type="NCBI Taxonomy" id="2840867"/>
    <lineage>
        <taxon>Bacteria</taxon>
        <taxon>Bacillati</taxon>
        <taxon>Bacillota</taxon>
        <taxon>Clostridia</taxon>
        <taxon>Eubacteriales</taxon>
        <taxon>Oscillospiraceae</taxon>
        <taxon>Oscillospiraceae incertae sedis</taxon>
        <taxon>Candidatus Merdivicinus</taxon>
    </lineage>
</organism>
<dbReference type="GO" id="GO:0046872">
    <property type="term" value="F:metal ion binding"/>
    <property type="evidence" value="ECO:0007669"/>
    <property type="project" value="UniProtKB-KW"/>
</dbReference>
<dbReference type="SFLD" id="SFLDS00029">
    <property type="entry name" value="Radical_SAM"/>
    <property type="match status" value="1"/>
</dbReference>
<dbReference type="CDD" id="cd01335">
    <property type="entry name" value="Radical_SAM"/>
    <property type="match status" value="1"/>
</dbReference>
<dbReference type="SUPFAM" id="SSF102114">
    <property type="entry name" value="Radical SAM enzymes"/>
    <property type="match status" value="1"/>
</dbReference>
<dbReference type="GO" id="GO:0043365">
    <property type="term" value="F:[formate-C-acetyltransferase]-activating enzyme activity"/>
    <property type="evidence" value="ECO:0007669"/>
    <property type="project" value="InterPro"/>
</dbReference>
<evidence type="ECO:0000313" key="6">
    <source>
        <dbReference type="Proteomes" id="UP000824002"/>
    </source>
</evidence>
<keyword evidence="2" id="KW-0479">Metal-binding</keyword>
<evidence type="ECO:0000256" key="1">
    <source>
        <dbReference type="ARBA" id="ARBA00022691"/>
    </source>
</evidence>
<dbReference type="AlphaFoldDB" id="A0A9D1FNV5"/>
<dbReference type="EMBL" id="DVJP01000049">
    <property type="protein sequence ID" value="HIS76615.1"/>
    <property type="molecule type" value="Genomic_DNA"/>
</dbReference>
<comment type="caution">
    <text evidence="5">The sequence shown here is derived from an EMBL/GenBank/DDBJ whole genome shotgun (WGS) entry which is preliminary data.</text>
</comment>
<protein>
    <submittedName>
        <fullName evidence="5">Radical SAM protein</fullName>
    </submittedName>
</protein>
<dbReference type="InterPro" id="IPR007197">
    <property type="entry name" value="rSAM"/>
</dbReference>
<name>A0A9D1FNV5_9FIRM</name>
<dbReference type="Gene3D" id="3.20.20.70">
    <property type="entry name" value="Aldolase class I"/>
    <property type="match status" value="1"/>
</dbReference>
<evidence type="ECO:0000313" key="5">
    <source>
        <dbReference type="EMBL" id="HIS76615.1"/>
    </source>
</evidence>
<evidence type="ECO:0000256" key="4">
    <source>
        <dbReference type="ARBA" id="ARBA00023014"/>
    </source>
</evidence>
<keyword evidence="3" id="KW-0408">Iron</keyword>
<reference evidence="5" key="1">
    <citation type="submission" date="2020-10" db="EMBL/GenBank/DDBJ databases">
        <authorList>
            <person name="Gilroy R."/>
        </authorList>
    </citation>
    <scope>NUCLEOTIDE SEQUENCE</scope>
    <source>
        <strain evidence="5">CHK199-13235</strain>
    </source>
</reference>
<dbReference type="Pfam" id="PF13353">
    <property type="entry name" value="Fer4_12"/>
    <property type="match status" value="1"/>
</dbReference>
<evidence type="ECO:0000256" key="3">
    <source>
        <dbReference type="ARBA" id="ARBA00023004"/>
    </source>
</evidence>
<dbReference type="Proteomes" id="UP000824002">
    <property type="component" value="Unassembled WGS sequence"/>
</dbReference>